<dbReference type="EMBL" id="JAECZO010000057">
    <property type="protein sequence ID" value="KAK7195610.1"/>
    <property type="molecule type" value="Genomic_DNA"/>
</dbReference>
<keyword evidence="2" id="KW-1185">Reference proteome</keyword>
<sequence>MKGITGRHALSADCHISDWNVTKTVLSDHGAIHFTIQMEGGGDALPPHTAGAILHSFKKANWKLYRVEFAKSVS</sequence>
<dbReference type="AlphaFoldDB" id="A0AAW0ENB3"/>
<comment type="caution">
    <text evidence="1">The sequence shown here is derived from an EMBL/GenBank/DDBJ whole genome shotgun (WGS) entry which is preliminary data.</text>
</comment>
<name>A0AAW0ENB3_9TRYP</name>
<evidence type="ECO:0000313" key="1">
    <source>
        <dbReference type="EMBL" id="KAK7195610.1"/>
    </source>
</evidence>
<dbReference type="Proteomes" id="UP001430356">
    <property type="component" value="Unassembled WGS sequence"/>
</dbReference>
<proteinExistence type="predicted"/>
<protein>
    <submittedName>
        <fullName evidence="1">Uncharacterized protein</fullName>
    </submittedName>
</protein>
<gene>
    <name evidence="1" type="ORF">NESM_000489900</name>
</gene>
<organism evidence="1 2">
    <name type="scientific">Novymonas esmeraldas</name>
    <dbReference type="NCBI Taxonomy" id="1808958"/>
    <lineage>
        <taxon>Eukaryota</taxon>
        <taxon>Discoba</taxon>
        <taxon>Euglenozoa</taxon>
        <taxon>Kinetoplastea</taxon>
        <taxon>Metakinetoplastina</taxon>
        <taxon>Trypanosomatida</taxon>
        <taxon>Trypanosomatidae</taxon>
        <taxon>Novymonas</taxon>
    </lineage>
</organism>
<accession>A0AAW0ENB3</accession>
<evidence type="ECO:0000313" key="2">
    <source>
        <dbReference type="Proteomes" id="UP001430356"/>
    </source>
</evidence>
<reference evidence="1 2" key="1">
    <citation type="journal article" date="2021" name="MBio">
        <title>A New Model Trypanosomatid, Novymonas esmeraldas: Genomic Perception of Its 'Candidatus Pandoraea novymonadis' Endosymbiont.</title>
        <authorList>
            <person name="Zakharova A."/>
            <person name="Saura A."/>
            <person name="Butenko A."/>
            <person name="Podesvova L."/>
            <person name="Warmusova S."/>
            <person name="Kostygov A.Y."/>
            <person name="Nenarokova A."/>
            <person name="Lukes J."/>
            <person name="Opperdoes F.R."/>
            <person name="Yurchenko V."/>
        </authorList>
    </citation>
    <scope>NUCLEOTIDE SEQUENCE [LARGE SCALE GENOMIC DNA]</scope>
    <source>
        <strain evidence="1 2">E262AT.01</strain>
    </source>
</reference>